<evidence type="ECO:0000259" key="1">
    <source>
        <dbReference type="Pfam" id="PF06114"/>
    </source>
</evidence>
<accession>A0A430FJD4</accession>
<protein>
    <recommendedName>
        <fullName evidence="1">IrrE N-terminal-like domain-containing protein</fullName>
    </recommendedName>
</protein>
<gene>
    <name evidence="2" type="ORF">D2E24_1660</name>
</gene>
<sequence>MGETDLLAQALTLGIHVRYRPLAPGLCGCYLDTGRLIVIDDALSAPQRRCTLAHELAHARHGDHGCRGVGGGKAERRARRETALQLIDPRAYASAEIVYEGDVWWIAAELDVTVQVVEDYRLLLHDGGTVLGGVW</sequence>
<organism evidence="2 3">
    <name type="scientific">Bifidobacterium samirii</name>
    <dbReference type="NCBI Taxonomy" id="2306974"/>
    <lineage>
        <taxon>Bacteria</taxon>
        <taxon>Bacillati</taxon>
        <taxon>Actinomycetota</taxon>
        <taxon>Actinomycetes</taxon>
        <taxon>Bifidobacteriales</taxon>
        <taxon>Bifidobacteriaceae</taxon>
        <taxon>Bifidobacterium</taxon>
    </lineage>
</organism>
<reference evidence="2 3" key="1">
    <citation type="submission" date="2018-09" db="EMBL/GenBank/DDBJ databases">
        <title>Characterization of the phylogenetic diversity of five novel species belonging to the genus Bifidobacterium.</title>
        <authorList>
            <person name="Lugli G.A."/>
            <person name="Duranti S."/>
            <person name="Milani C."/>
        </authorList>
    </citation>
    <scope>NUCLEOTIDE SEQUENCE [LARGE SCALE GENOMIC DNA]</scope>
    <source>
        <strain evidence="2 3">2033B</strain>
    </source>
</reference>
<evidence type="ECO:0000313" key="2">
    <source>
        <dbReference type="EMBL" id="RSX52989.1"/>
    </source>
</evidence>
<evidence type="ECO:0000313" key="3">
    <source>
        <dbReference type="Proteomes" id="UP000287470"/>
    </source>
</evidence>
<dbReference type="InterPro" id="IPR010359">
    <property type="entry name" value="IrrE_HExxH"/>
</dbReference>
<dbReference type="Pfam" id="PF06114">
    <property type="entry name" value="Peptidase_M78"/>
    <property type="match status" value="1"/>
</dbReference>
<dbReference type="AlphaFoldDB" id="A0A430FJD4"/>
<keyword evidence="3" id="KW-1185">Reference proteome</keyword>
<name>A0A430FJD4_9BIFI</name>
<dbReference type="EMBL" id="QXGK01000020">
    <property type="protein sequence ID" value="RSX52989.1"/>
    <property type="molecule type" value="Genomic_DNA"/>
</dbReference>
<dbReference type="Gene3D" id="1.10.10.2910">
    <property type="match status" value="1"/>
</dbReference>
<feature type="domain" description="IrrE N-terminal-like" evidence="1">
    <location>
        <begin position="13"/>
        <end position="83"/>
    </location>
</feature>
<dbReference type="Proteomes" id="UP000287470">
    <property type="component" value="Unassembled WGS sequence"/>
</dbReference>
<proteinExistence type="predicted"/>
<comment type="caution">
    <text evidence="2">The sequence shown here is derived from an EMBL/GenBank/DDBJ whole genome shotgun (WGS) entry which is preliminary data.</text>
</comment>